<dbReference type="InterPro" id="IPR036864">
    <property type="entry name" value="Zn2-C6_fun-type_DNA-bd_sf"/>
</dbReference>
<evidence type="ECO:0000256" key="1">
    <source>
        <dbReference type="ARBA" id="ARBA00023242"/>
    </source>
</evidence>
<dbReference type="PROSITE" id="PS00463">
    <property type="entry name" value="ZN2_CY6_FUNGAL_1"/>
    <property type="match status" value="1"/>
</dbReference>
<dbReference type="AlphaFoldDB" id="A0AAE0HUB7"/>
<dbReference type="PROSITE" id="PS50048">
    <property type="entry name" value="ZN2_CY6_FUNGAL_2"/>
    <property type="match status" value="1"/>
</dbReference>
<organism evidence="4 5">
    <name type="scientific">Apodospora peruviana</name>
    <dbReference type="NCBI Taxonomy" id="516989"/>
    <lineage>
        <taxon>Eukaryota</taxon>
        <taxon>Fungi</taxon>
        <taxon>Dikarya</taxon>
        <taxon>Ascomycota</taxon>
        <taxon>Pezizomycotina</taxon>
        <taxon>Sordariomycetes</taxon>
        <taxon>Sordariomycetidae</taxon>
        <taxon>Sordariales</taxon>
        <taxon>Lasiosphaeriaceae</taxon>
        <taxon>Apodospora</taxon>
    </lineage>
</organism>
<feature type="domain" description="Zn(2)-C6 fungal-type" evidence="3">
    <location>
        <begin position="554"/>
        <end position="586"/>
    </location>
</feature>
<accession>A0AAE0HUB7</accession>
<dbReference type="EMBL" id="JAUEDM010000009">
    <property type="protein sequence ID" value="KAK3312126.1"/>
    <property type="molecule type" value="Genomic_DNA"/>
</dbReference>
<gene>
    <name evidence="4" type="ORF">B0H66DRAFT_632585</name>
</gene>
<keyword evidence="1" id="KW-0539">Nucleus</keyword>
<feature type="region of interest" description="Disordered" evidence="2">
    <location>
        <begin position="273"/>
        <end position="310"/>
    </location>
</feature>
<dbReference type="Pfam" id="PF00172">
    <property type="entry name" value="Zn_clus"/>
    <property type="match status" value="1"/>
</dbReference>
<dbReference type="Gene3D" id="4.10.240.10">
    <property type="entry name" value="Zn(2)-C6 fungal-type DNA-binding domain"/>
    <property type="match status" value="1"/>
</dbReference>
<feature type="region of interest" description="Disordered" evidence="2">
    <location>
        <begin position="423"/>
        <end position="444"/>
    </location>
</feature>
<dbReference type="SMART" id="SM00066">
    <property type="entry name" value="GAL4"/>
    <property type="match status" value="1"/>
</dbReference>
<feature type="compositionally biased region" description="Basic and acidic residues" evidence="2">
    <location>
        <begin position="295"/>
        <end position="308"/>
    </location>
</feature>
<dbReference type="Proteomes" id="UP001283341">
    <property type="component" value="Unassembled WGS sequence"/>
</dbReference>
<reference evidence="4" key="2">
    <citation type="submission" date="2023-06" db="EMBL/GenBank/DDBJ databases">
        <authorList>
            <consortium name="Lawrence Berkeley National Laboratory"/>
            <person name="Haridas S."/>
            <person name="Hensen N."/>
            <person name="Bonometti L."/>
            <person name="Westerberg I."/>
            <person name="Brannstrom I.O."/>
            <person name="Guillou S."/>
            <person name="Cros-Aarteil S."/>
            <person name="Calhoun S."/>
            <person name="Kuo A."/>
            <person name="Mondo S."/>
            <person name="Pangilinan J."/>
            <person name="Riley R."/>
            <person name="Labutti K."/>
            <person name="Andreopoulos B."/>
            <person name="Lipzen A."/>
            <person name="Chen C."/>
            <person name="Yanf M."/>
            <person name="Daum C."/>
            <person name="Ng V."/>
            <person name="Clum A."/>
            <person name="Steindorff A."/>
            <person name="Ohm R."/>
            <person name="Martin F."/>
            <person name="Silar P."/>
            <person name="Natvig D."/>
            <person name="Lalanne C."/>
            <person name="Gautier V."/>
            <person name="Ament-Velasquez S.L."/>
            <person name="Kruys A."/>
            <person name="Hutchinson M.I."/>
            <person name="Powell A.J."/>
            <person name="Barry K."/>
            <person name="Miller A.N."/>
            <person name="Grigoriev I.V."/>
            <person name="Debuchy R."/>
            <person name="Gladieux P."/>
            <person name="Thoren M.H."/>
            <person name="Johannesson H."/>
        </authorList>
    </citation>
    <scope>NUCLEOTIDE SEQUENCE</scope>
    <source>
        <strain evidence="4">CBS 118394</strain>
    </source>
</reference>
<name>A0AAE0HUB7_9PEZI</name>
<protein>
    <recommendedName>
        <fullName evidence="3">Zn(2)-C6 fungal-type domain-containing protein</fullName>
    </recommendedName>
</protein>
<evidence type="ECO:0000313" key="5">
    <source>
        <dbReference type="Proteomes" id="UP001283341"/>
    </source>
</evidence>
<dbReference type="GO" id="GO:0000981">
    <property type="term" value="F:DNA-binding transcription factor activity, RNA polymerase II-specific"/>
    <property type="evidence" value="ECO:0007669"/>
    <property type="project" value="InterPro"/>
</dbReference>
<dbReference type="InterPro" id="IPR001138">
    <property type="entry name" value="Zn2Cys6_DnaBD"/>
</dbReference>
<sequence length="617" mass="64008">MPLKHPKKRLNYKDNASSQASSQFIGLLRFFAPLQVRTTTSPHHYKSSYTFTPAEATRPMGLLSMDEMPPSVTTNEPWNNPTSAVATKPAALLAPAEVATVTVTNTDVEAPTATPTVADSAANWKELDHLMKDSEKLLAKIERDRAKLRKMNDAMGEVIARIEETEPDTVAAARAQDADDEMALGSTVSGPAVSATAQSPVIEDQMMSDRAGLVESTTAQSPVIEDQVERDQVGLGDASATAHPAVQGTTGTTPTTAPAPALLESDSAVSVAFSSAANTTQPAQAIPPFQGGQKRSGDEDGEGKEKSSKKVRFTVASDDSVLGPAAGGDAIPARLNYLLKQIVANRPPTGTTQATFTETQTMTEDVIPASTRPHVYFGTTPMTTSGVLPATTAATLAAAGARARAQAMTTGAAPPGQLPLPAATTASSPASVGGPAIPSTQWQPDFALPAAPTASQLSSLGGHLSAGRPIPGSNVVVPIITLPPLWTLAPHATPGSAGYVPLAAPAAAVLPDFPATRSTGYVPIAPAPARQGVEQAAQTPDHVHSRRHQPVRRTCDMCRSRRRRCVRSVPGGPCQRCSELGLYCSLVGLDTPPPAAGGSGRGCFSGNTSHNSVISFN</sequence>
<keyword evidence="5" id="KW-1185">Reference proteome</keyword>
<proteinExistence type="predicted"/>
<evidence type="ECO:0000259" key="3">
    <source>
        <dbReference type="PROSITE" id="PS50048"/>
    </source>
</evidence>
<comment type="caution">
    <text evidence="4">The sequence shown here is derived from an EMBL/GenBank/DDBJ whole genome shotgun (WGS) entry which is preliminary data.</text>
</comment>
<dbReference type="GO" id="GO:0008270">
    <property type="term" value="F:zinc ion binding"/>
    <property type="evidence" value="ECO:0007669"/>
    <property type="project" value="InterPro"/>
</dbReference>
<dbReference type="SUPFAM" id="SSF57701">
    <property type="entry name" value="Zn2/Cys6 DNA-binding domain"/>
    <property type="match status" value="1"/>
</dbReference>
<evidence type="ECO:0000313" key="4">
    <source>
        <dbReference type="EMBL" id="KAK3312126.1"/>
    </source>
</evidence>
<evidence type="ECO:0000256" key="2">
    <source>
        <dbReference type="SAM" id="MobiDB-lite"/>
    </source>
</evidence>
<reference evidence="4" key="1">
    <citation type="journal article" date="2023" name="Mol. Phylogenet. Evol.">
        <title>Genome-scale phylogeny and comparative genomics of the fungal order Sordariales.</title>
        <authorList>
            <person name="Hensen N."/>
            <person name="Bonometti L."/>
            <person name="Westerberg I."/>
            <person name="Brannstrom I.O."/>
            <person name="Guillou S."/>
            <person name="Cros-Aarteil S."/>
            <person name="Calhoun S."/>
            <person name="Haridas S."/>
            <person name="Kuo A."/>
            <person name="Mondo S."/>
            <person name="Pangilinan J."/>
            <person name="Riley R."/>
            <person name="LaButti K."/>
            <person name="Andreopoulos B."/>
            <person name="Lipzen A."/>
            <person name="Chen C."/>
            <person name="Yan M."/>
            <person name="Daum C."/>
            <person name="Ng V."/>
            <person name="Clum A."/>
            <person name="Steindorff A."/>
            <person name="Ohm R.A."/>
            <person name="Martin F."/>
            <person name="Silar P."/>
            <person name="Natvig D.O."/>
            <person name="Lalanne C."/>
            <person name="Gautier V."/>
            <person name="Ament-Velasquez S.L."/>
            <person name="Kruys A."/>
            <person name="Hutchinson M.I."/>
            <person name="Powell A.J."/>
            <person name="Barry K."/>
            <person name="Miller A.N."/>
            <person name="Grigoriev I.V."/>
            <person name="Debuchy R."/>
            <person name="Gladieux P."/>
            <person name="Hiltunen Thoren M."/>
            <person name="Johannesson H."/>
        </authorList>
    </citation>
    <scope>NUCLEOTIDE SEQUENCE</scope>
    <source>
        <strain evidence="4">CBS 118394</strain>
    </source>
</reference>